<comment type="caution">
    <text evidence="2">The sequence shown here is derived from an EMBL/GenBank/DDBJ whole genome shotgun (WGS) entry which is preliminary data.</text>
</comment>
<reference evidence="2 3" key="1">
    <citation type="submission" date="2013-06" db="EMBL/GenBank/DDBJ databases">
        <authorList>
            <person name="Weinstock G."/>
            <person name="Sodergren E."/>
            <person name="Lobos E.A."/>
            <person name="Fulton L."/>
            <person name="Fulton R."/>
            <person name="Courtney L."/>
            <person name="Fronick C."/>
            <person name="O'Laughlin M."/>
            <person name="Godfrey J."/>
            <person name="Wilson R.M."/>
            <person name="Miner T."/>
            <person name="Farmer C."/>
            <person name="Delehaunty K."/>
            <person name="Cordes M."/>
            <person name="Minx P."/>
            <person name="Tomlinson C."/>
            <person name="Chen J."/>
            <person name="Wollam A."/>
            <person name="Pepin K.H."/>
            <person name="Bhonagiri V."/>
            <person name="Zhang X."/>
            <person name="Warren W."/>
            <person name="Mitreva M."/>
            <person name="Mardis E.R."/>
            <person name="Wilson R.K."/>
        </authorList>
    </citation>
    <scope>NUCLEOTIDE SEQUENCE [LARGE SCALE GENOMIC DNA]</scope>
    <source>
        <strain evidence="2 3">W1703</strain>
    </source>
</reference>
<name>U2JG90_9STRE</name>
<dbReference type="Proteomes" id="UP000016617">
    <property type="component" value="Unassembled WGS sequence"/>
</dbReference>
<dbReference type="AlphaFoldDB" id="U2JG90"/>
<keyword evidence="1" id="KW-0472">Membrane</keyword>
<dbReference type="EMBL" id="AWVA01000012">
    <property type="protein sequence ID" value="ERJ78825.1"/>
    <property type="molecule type" value="Genomic_DNA"/>
</dbReference>
<feature type="transmembrane region" description="Helical" evidence="1">
    <location>
        <begin position="59"/>
        <end position="78"/>
    </location>
</feature>
<feature type="transmembrane region" description="Helical" evidence="1">
    <location>
        <begin position="31"/>
        <end position="52"/>
    </location>
</feature>
<evidence type="ECO:0000256" key="1">
    <source>
        <dbReference type="SAM" id="Phobius"/>
    </source>
</evidence>
<protein>
    <submittedName>
        <fullName evidence="2">Uncharacterized protein</fullName>
    </submittedName>
</protein>
<organism evidence="2 3">
    <name type="scientific">Streptococcus sobrinus W1703</name>
    <dbReference type="NCBI Taxonomy" id="1227275"/>
    <lineage>
        <taxon>Bacteria</taxon>
        <taxon>Bacillati</taxon>
        <taxon>Bacillota</taxon>
        <taxon>Bacilli</taxon>
        <taxon>Lactobacillales</taxon>
        <taxon>Streptococcaceae</taxon>
        <taxon>Streptococcus</taxon>
    </lineage>
</organism>
<evidence type="ECO:0000313" key="2">
    <source>
        <dbReference type="EMBL" id="ERJ78825.1"/>
    </source>
</evidence>
<keyword evidence="1" id="KW-1133">Transmembrane helix</keyword>
<dbReference type="RefSeq" id="WP_019773467.1">
    <property type="nucleotide sequence ID" value="NZ_KI259669.1"/>
</dbReference>
<accession>U2JG90</accession>
<proteinExistence type="predicted"/>
<gene>
    <name evidence="2" type="ORF">HMPREF1557_00212</name>
</gene>
<keyword evidence="1" id="KW-0812">Transmembrane</keyword>
<dbReference type="HOGENOM" id="CLU_2358575_0_0_9"/>
<sequence length="96" mass="10863">MAFSIGTLLFPILIVLHYSRKFPLSNSLRSGVIFVEVLDFLLLVGMIIINFLYDKRIIIGLLCLQFICKLLGVVFLVLQMKLVKSIAKSQKLSNYG</sequence>
<evidence type="ECO:0000313" key="3">
    <source>
        <dbReference type="Proteomes" id="UP000016617"/>
    </source>
</evidence>